<reference evidence="3" key="1">
    <citation type="submission" date="2016-10" db="EMBL/GenBank/DDBJ databases">
        <authorList>
            <person name="Varghese N."/>
            <person name="Submissions S."/>
        </authorList>
    </citation>
    <scope>NUCLEOTIDE SEQUENCE [LARGE SCALE GENOMIC DNA]</scope>
    <source>
        <strain evidence="3">DSM 13577</strain>
    </source>
</reference>
<dbReference type="SMART" id="SM00732">
    <property type="entry name" value="YqgFc"/>
    <property type="match status" value="1"/>
</dbReference>
<dbReference type="InterPro" id="IPR055179">
    <property type="entry name" value="Tex-like_central_region"/>
</dbReference>
<dbReference type="Pfam" id="PF00575">
    <property type="entry name" value="S1"/>
    <property type="match status" value="1"/>
</dbReference>
<dbReference type="FunFam" id="3.30.420.140:FF:000001">
    <property type="entry name" value="RNA-binding transcriptional accessory protein"/>
    <property type="match status" value="1"/>
</dbReference>
<dbReference type="InterPro" id="IPR018974">
    <property type="entry name" value="Tex-like_N"/>
</dbReference>
<dbReference type="InterPro" id="IPR012340">
    <property type="entry name" value="NA-bd_OB-fold"/>
</dbReference>
<dbReference type="Pfam" id="PF12836">
    <property type="entry name" value="HHH_3"/>
    <property type="match status" value="1"/>
</dbReference>
<gene>
    <name evidence="2" type="ORF">SAMN03080614_10112</name>
</gene>
<dbReference type="SUPFAM" id="SSF158832">
    <property type="entry name" value="Tex N-terminal region-like"/>
    <property type="match status" value="1"/>
</dbReference>
<dbReference type="InterPro" id="IPR012337">
    <property type="entry name" value="RNaseH-like_sf"/>
</dbReference>
<dbReference type="PROSITE" id="PS50126">
    <property type="entry name" value="S1"/>
    <property type="match status" value="1"/>
</dbReference>
<dbReference type="GO" id="GO:0006139">
    <property type="term" value="P:nucleobase-containing compound metabolic process"/>
    <property type="evidence" value="ECO:0007669"/>
    <property type="project" value="InterPro"/>
</dbReference>
<dbReference type="InterPro" id="IPR037027">
    <property type="entry name" value="YqgF/RNaseH-like_dom_sf"/>
</dbReference>
<dbReference type="OrthoDB" id="9804714at2"/>
<dbReference type="InterPro" id="IPR032639">
    <property type="entry name" value="Tex_YqgF"/>
</dbReference>
<dbReference type="InterPro" id="IPR006641">
    <property type="entry name" value="YqgF/RNaseH-like_dom"/>
</dbReference>
<evidence type="ECO:0000313" key="3">
    <source>
        <dbReference type="Proteomes" id="UP000243819"/>
    </source>
</evidence>
<dbReference type="Proteomes" id="UP000243819">
    <property type="component" value="Unassembled WGS sequence"/>
</dbReference>
<dbReference type="STRING" id="1120990.SAMN03080614_10112"/>
<dbReference type="Gene3D" id="3.30.420.140">
    <property type="entry name" value="YqgF/RNase H-like domain"/>
    <property type="match status" value="1"/>
</dbReference>
<dbReference type="SMART" id="SM00316">
    <property type="entry name" value="S1"/>
    <property type="match status" value="1"/>
</dbReference>
<evidence type="ECO:0000259" key="1">
    <source>
        <dbReference type="PROSITE" id="PS50126"/>
    </source>
</evidence>
<dbReference type="InterPro" id="IPR023319">
    <property type="entry name" value="Tex-like_HTH_dom_sf"/>
</dbReference>
<dbReference type="SUPFAM" id="SSF50249">
    <property type="entry name" value="Nucleic acid-binding proteins"/>
    <property type="match status" value="1"/>
</dbReference>
<dbReference type="InterPro" id="IPR044146">
    <property type="entry name" value="S1_Tex"/>
</dbReference>
<organism evidence="2 3">
    <name type="scientific">Anaerobranca gottschalkii DSM 13577</name>
    <dbReference type="NCBI Taxonomy" id="1120990"/>
    <lineage>
        <taxon>Bacteria</taxon>
        <taxon>Bacillati</taxon>
        <taxon>Bacillota</taxon>
        <taxon>Clostridia</taxon>
        <taxon>Eubacteriales</taxon>
        <taxon>Proteinivoracaceae</taxon>
        <taxon>Anaerobranca</taxon>
    </lineage>
</organism>
<dbReference type="PANTHER" id="PTHR10724:SF10">
    <property type="entry name" value="S1 RNA-BINDING DOMAIN-CONTAINING PROTEIN 1"/>
    <property type="match status" value="1"/>
</dbReference>
<dbReference type="GO" id="GO:0006412">
    <property type="term" value="P:translation"/>
    <property type="evidence" value="ECO:0007669"/>
    <property type="project" value="TreeGrafter"/>
</dbReference>
<dbReference type="InterPro" id="IPR010994">
    <property type="entry name" value="RuvA_2-like"/>
</dbReference>
<dbReference type="Pfam" id="PF17674">
    <property type="entry name" value="HHH_9"/>
    <property type="match status" value="1"/>
</dbReference>
<dbReference type="InterPro" id="IPR041692">
    <property type="entry name" value="HHH_9"/>
</dbReference>
<proteinExistence type="predicted"/>
<dbReference type="Gene3D" id="1.10.150.310">
    <property type="entry name" value="Tex RuvX-like domain-like"/>
    <property type="match status" value="1"/>
</dbReference>
<dbReference type="FunFam" id="2.40.50.140:FF:000051">
    <property type="entry name" value="RNA-binding transcriptional accessory protein"/>
    <property type="match status" value="1"/>
</dbReference>
<protein>
    <recommendedName>
        <fullName evidence="1">S1 motif domain-containing protein</fullName>
    </recommendedName>
</protein>
<dbReference type="GO" id="GO:0003735">
    <property type="term" value="F:structural constituent of ribosome"/>
    <property type="evidence" value="ECO:0007669"/>
    <property type="project" value="TreeGrafter"/>
</dbReference>
<dbReference type="InterPro" id="IPR050437">
    <property type="entry name" value="Ribos_protein_bS1-like"/>
</dbReference>
<dbReference type="Gene3D" id="1.10.10.650">
    <property type="entry name" value="RuvA domain 2-like"/>
    <property type="match status" value="1"/>
</dbReference>
<dbReference type="FunFam" id="1.10.10.650:FF:000001">
    <property type="entry name" value="S1 RNA-binding domain 1"/>
    <property type="match status" value="1"/>
</dbReference>
<feature type="domain" description="S1 motif" evidence="1">
    <location>
        <begin position="642"/>
        <end position="711"/>
    </location>
</feature>
<dbReference type="Gene3D" id="2.40.50.140">
    <property type="entry name" value="Nucleic acid-binding proteins"/>
    <property type="match status" value="1"/>
</dbReference>
<dbReference type="FunFam" id="1.10.150.310:FF:000001">
    <property type="entry name" value="RNA-binding transcriptional accessory protein"/>
    <property type="match status" value="1"/>
</dbReference>
<dbReference type="SUPFAM" id="SSF47781">
    <property type="entry name" value="RuvA domain 2-like"/>
    <property type="match status" value="2"/>
</dbReference>
<evidence type="ECO:0000313" key="2">
    <source>
        <dbReference type="EMBL" id="SES82795.1"/>
    </source>
</evidence>
<dbReference type="SUPFAM" id="SSF53098">
    <property type="entry name" value="Ribonuclease H-like"/>
    <property type="match status" value="1"/>
</dbReference>
<sequence length="714" mass="79601">MVEILKIVALQTKIDEKKVKNTIELLQEGNTVPFIARYRKEMTGGLTEEEIRLVDETYQYQQNLKTRKEEVYRLIEEQGKMTEEIAEGIKNAVKLQQLEDIYRPFRPKRNTRASIAKDLGLEPLAEEILTKDIPWQDLAQPFVNDKVEDIQKALQGAKDIIAEGMADKGENREFARKFVFERAVMEVVAVDKNLQSPYEMYYEYSEGVKKLPPHRIMAIDRGEKEKFLKVSIVFDKEELTEELWKRNFQETPKVNREVIREALEDGISRLLLPAVERDIRRGLTETAHEKACKVFTANLKSLLLQPPTKGVTVLGYDPAYRTGCKLAVVDPTGKVLDIAVIYPTPPHNKVEEGKKKILELVDKYNVTVIAIGNGTASRESAEFVAEFINERPGLSYTIVDEAGASVYSASPLAKEEFPDLDVAERSAISIARRLQDPLAELVKIPPQSIGVGQYQHDVDQKRLAALLGGVVEDCVNNVGADLNTASPSLLSYIAGIKPAIAKGIVKYREEQGAFKSREELLKVPRLGPAAYQQCAGFLRIKGGIEPLDSTSVHPESYQAAEKLLEILGYCKDDLAKRGGLPGIRGKVKEEEQRELAERLGIGVPTLIDILNSLEKPGLDPREDLPKPLFLSGVLKLEDLKEGMIVKGTIRNVLDFGAFVDIGVKEAGLIHISELSEKFVKHPLEVVKVGDVVSAKVIGVDPVKRRISLSLKGVN</sequence>
<dbReference type="PANTHER" id="PTHR10724">
    <property type="entry name" value="30S RIBOSOMAL PROTEIN S1"/>
    <property type="match status" value="1"/>
</dbReference>
<dbReference type="GO" id="GO:0003729">
    <property type="term" value="F:mRNA binding"/>
    <property type="evidence" value="ECO:0007669"/>
    <property type="project" value="UniProtKB-ARBA"/>
</dbReference>
<dbReference type="EMBL" id="FOIF01000011">
    <property type="protein sequence ID" value="SES82795.1"/>
    <property type="molecule type" value="Genomic_DNA"/>
</dbReference>
<keyword evidence="3" id="KW-1185">Reference proteome</keyword>
<dbReference type="Gene3D" id="1.10.3500.10">
    <property type="entry name" value="Tex N-terminal region-like"/>
    <property type="match status" value="1"/>
</dbReference>
<dbReference type="Pfam" id="PF22706">
    <property type="entry name" value="Tex_central_region"/>
    <property type="match status" value="1"/>
</dbReference>
<dbReference type="InterPro" id="IPR003029">
    <property type="entry name" value="S1_domain"/>
</dbReference>
<dbReference type="RefSeq" id="WP_091349622.1">
    <property type="nucleotide sequence ID" value="NZ_FOIF01000011.1"/>
</dbReference>
<dbReference type="Pfam" id="PF09371">
    <property type="entry name" value="Tex_N"/>
    <property type="match status" value="1"/>
</dbReference>
<dbReference type="GO" id="GO:0005737">
    <property type="term" value="C:cytoplasm"/>
    <property type="evidence" value="ECO:0007669"/>
    <property type="project" value="UniProtKB-ARBA"/>
</dbReference>
<dbReference type="Pfam" id="PF16921">
    <property type="entry name" value="Tex_YqgF"/>
    <property type="match status" value="1"/>
</dbReference>
<dbReference type="CDD" id="cd05685">
    <property type="entry name" value="S1_Tex"/>
    <property type="match status" value="1"/>
</dbReference>
<dbReference type="InterPro" id="IPR023323">
    <property type="entry name" value="Tex-like_dom_sf"/>
</dbReference>
<accession>A0A1H9ZM48</accession>
<name>A0A1H9ZM48_9FIRM</name>
<dbReference type="AlphaFoldDB" id="A0A1H9ZM48"/>